<gene>
    <name evidence="3" type="ORF">IV500_10620</name>
</gene>
<feature type="chain" id="PRO_5039080183" description="DUF3558 domain-containing protein" evidence="2">
    <location>
        <begin position="20"/>
        <end position="206"/>
    </location>
</feature>
<feature type="region of interest" description="Disordered" evidence="1">
    <location>
        <begin position="28"/>
        <end position="68"/>
    </location>
</feature>
<dbReference type="EMBL" id="JADNYM010000012">
    <property type="protein sequence ID" value="MBG0739838.1"/>
    <property type="molecule type" value="Genomic_DNA"/>
</dbReference>
<dbReference type="PROSITE" id="PS51257">
    <property type="entry name" value="PROKAR_LIPOPROTEIN"/>
    <property type="match status" value="1"/>
</dbReference>
<evidence type="ECO:0000313" key="3">
    <source>
        <dbReference type="EMBL" id="MBG0739838.1"/>
    </source>
</evidence>
<feature type="compositionally biased region" description="Low complexity" evidence="1">
    <location>
        <begin position="28"/>
        <end position="51"/>
    </location>
</feature>
<dbReference type="RefSeq" id="WP_196396784.1">
    <property type="nucleotide sequence ID" value="NZ_JADNYM010000012.1"/>
</dbReference>
<name>A0A931CU17_9MICC</name>
<dbReference type="AlphaFoldDB" id="A0A931CU17"/>
<evidence type="ECO:0008006" key="5">
    <source>
        <dbReference type="Google" id="ProtNLM"/>
    </source>
</evidence>
<reference evidence="3 4" key="1">
    <citation type="submission" date="2020-11" db="EMBL/GenBank/DDBJ databases">
        <title>Arthrobacter antarcticus sp. nov., isolated from Antarctic Soil.</title>
        <authorList>
            <person name="Li J."/>
        </authorList>
    </citation>
    <scope>NUCLEOTIDE SEQUENCE [LARGE SCALE GENOMIC DNA]</scope>
    <source>
        <strain evidence="3 4">Z1-20</strain>
    </source>
</reference>
<evidence type="ECO:0000313" key="4">
    <source>
        <dbReference type="Proteomes" id="UP000655366"/>
    </source>
</evidence>
<feature type="signal peptide" evidence="2">
    <location>
        <begin position="1"/>
        <end position="19"/>
    </location>
</feature>
<evidence type="ECO:0000256" key="1">
    <source>
        <dbReference type="SAM" id="MobiDB-lite"/>
    </source>
</evidence>
<dbReference type="Proteomes" id="UP000655366">
    <property type="component" value="Unassembled WGS sequence"/>
</dbReference>
<keyword evidence="2" id="KW-0732">Signal</keyword>
<accession>A0A931CU17</accession>
<proteinExistence type="predicted"/>
<keyword evidence="4" id="KW-1185">Reference proteome</keyword>
<organism evidence="3 4">
    <name type="scientific">Arthrobacter terrae</name>
    <dbReference type="NCBI Taxonomy" id="2935737"/>
    <lineage>
        <taxon>Bacteria</taxon>
        <taxon>Bacillati</taxon>
        <taxon>Actinomycetota</taxon>
        <taxon>Actinomycetes</taxon>
        <taxon>Micrococcales</taxon>
        <taxon>Micrococcaceae</taxon>
        <taxon>Arthrobacter</taxon>
    </lineage>
</organism>
<protein>
    <recommendedName>
        <fullName evidence="5">DUF3558 domain-containing protein</fullName>
    </recommendedName>
</protein>
<sequence>MIRRSATLALAGATLVLMAACGGPAEGSGSSANVTASGSSSGSSVAHPSAAESATPAQPVAGNAPSDAAKMICGDETKTNLTSSLALPGPPESADSWADKLYTCTYTLPAGKLVLSVKESDDPTSARAYFDALQLKLGSTESIDGLANLGLPAYKTADGNVVFTKDNMTLQVDASALTETVGPHSVSRTELSFEIATAILGCWREH</sequence>
<evidence type="ECO:0000256" key="2">
    <source>
        <dbReference type="SAM" id="SignalP"/>
    </source>
</evidence>
<comment type="caution">
    <text evidence="3">The sequence shown here is derived from an EMBL/GenBank/DDBJ whole genome shotgun (WGS) entry which is preliminary data.</text>
</comment>